<keyword evidence="1" id="KW-1133">Transmembrane helix</keyword>
<accession>A0A969PWM9</accession>
<keyword evidence="3" id="KW-1185">Reference proteome</keyword>
<dbReference type="Proteomes" id="UP000752012">
    <property type="component" value="Unassembled WGS sequence"/>
</dbReference>
<keyword evidence="1" id="KW-0812">Transmembrane</keyword>
<organism evidence="2 3">
    <name type="scientific">Alkalicoccus luteus</name>
    <dbReference type="NCBI Taxonomy" id="1237094"/>
    <lineage>
        <taxon>Bacteria</taxon>
        <taxon>Bacillati</taxon>
        <taxon>Bacillota</taxon>
        <taxon>Bacilli</taxon>
        <taxon>Bacillales</taxon>
        <taxon>Bacillaceae</taxon>
        <taxon>Alkalicoccus</taxon>
    </lineage>
</organism>
<evidence type="ECO:0000313" key="2">
    <source>
        <dbReference type="EMBL" id="NJP39228.1"/>
    </source>
</evidence>
<evidence type="ECO:0000313" key="3">
    <source>
        <dbReference type="Proteomes" id="UP000752012"/>
    </source>
</evidence>
<protein>
    <submittedName>
        <fullName evidence="2">Uncharacterized protein</fullName>
    </submittedName>
</protein>
<dbReference type="EMBL" id="JAATHJ010000043">
    <property type="protein sequence ID" value="NJP39228.1"/>
    <property type="molecule type" value="Genomic_DNA"/>
</dbReference>
<reference evidence="2 3" key="1">
    <citation type="submission" date="2020-03" db="EMBL/GenBank/DDBJ databases">
        <title>Assessment of the enzymatic potential of alkaline-tolerant lipase obtained from Bacillus luteus H11 (technogenic soil) for the bioremediation of saline soils contaminated with petroleum substances.</title>
        <authorList>
            <person name="Kalwasinska A."/>
        </authorList>
    </citation>
    <scope>NUCLEOTIDE SEQUENCE [LARGE SCALE GENOMIC DNA]</scope>
    <source>
        <strain evidence="2 3">H11</strain>
    </source>
</reference>
<proteinExistence type="predicted"/>
<comment type="caution">
    <text evidence="2">The sequence shown here is derived from an EMBL/GenBank/DDBJ whole genome shotgun (WGS) entry which is preliminary data.</text>
</comment>
<dbReference type="AlphaFoldDB" id="A0A969PWM9"/>
<dbReference type="RefSeq" id="WP_168009449.1">
    <property type="nucleotide sequence ID" value="NZ_JAATHJ010000043.1"/>
</dbReference>
<evidence type="ECO:0000256" key="1">
    <source>
        <dbReference type="SAM" id="Phobius"/>
    </source>
</evidence>
<sequence>MSAKLMAILVGTAAILHLFVRDYPFGGFVQTLFDLFILTLVAVTVGRLLIVKIDRERSEPPVKKRQNSLKETD</sequence>
<name>A0A969PWM9_9BACI</name>
<gene>
    <name evidence="2" type="ORF">HCN83_16785</name>
</gene>
<feature type="transmembrane region" description="Helical" evidence="1">
    <location>
        <begin position="31"/>
        <end position="50"/>
    </location>
</feature>
<keyword evidence="1" id="KW-0472">Membrane</keyword>